<reference evidence="2" key="1">
    <citation type="journal article" date="2020" name="bioRxiv">
        <title>Comparative genomics of Chlamydomonas.</title>
        <authorList>
            <person name="Craig R.J."/>
            <person name="Hasan A.R."/>
            <person name="Ness R.W."/>
            <person name="Keightley P.D."/>
        </authorList>
    </citation>
    <scope>NUCLEOTIDE SEQUENCE</scope>
    <source>
        <strain evidence="2">SAG 7.73</strain>
    </source>
</reference>
<dbReference type="AlphaFoldDB" id="A0A835SCV1"/>
<feature type="compositionally biased region" description="Basic and acidic residues" evidence="1">
    <location>
        <begin position="721"/>
        <end position="740"/>
    </location>
</feature>
<protein>
    <submittedName>
        <fullName evidence="2">Uncharacterized protein</fullName>
    </submittedName>
</protein>
<gene>
    <name evidence="2" type="ORF">HXX76_014100</name>
</gene>
<dbReference type="Proteomes" id="UP000650467">
    <property type="component" value="Unassembled WGS sequence"/>
</dbReference>
<dbReference type="OrthoDB" id="562491at2759"/>
<dbReference type="EMBL" id="JAEHOC010000060">
    <property type="protein sequence ID" value="KAG2424942.1"/>
    <property type="molecule type" value="Genomic_DNA"/>
</dbReference>
<keyword evidence="3" id="KW-1185">Reference proteome</keyword>
<feature type="compositionally biased region" description="Basic residues" evidence="1">
    <location>
        <begin position="1045"/>
        <end position="1073"/>
    </location>
</feature>
<organism evidence="2 3">
    <name type="scientific">Chlamydomonas incerta</name>
    <dbReference type="NCBI Taxonomy" id="51695"/>
    <lineage>
        <taxon>Eukaryota</taxon>
        <taxon>Viridiplantae</taxon>
        <taxon>Chlorophyta</taxon>
        <taxon>core chlorophytes</taxon>
        <taxon>Chlorophyceae</taxon>
        <taxon>CS clade</taxon>
        <taxon>Chlamydomonadales</taxon>
        <taxon>Chlamydomonadaceae</taxon>
        <taxon>Chlamydomonas</taxon>
    </lineage>
</organism>
<feature type="region of interest" description="Disordered" evidence="1">
    <location>
        <begin position="721"/>
        <end position="741"/>
    </location>
</feature>
<proteinExistence type="predicted"/>
<feature type="compositionally biased region" description="Pro residues" evidence="1">
    <location>
        <begin position="296"/>
        <end position="308"/>
    </location>
</feature>
<comment type="caution">
    <text evidence="2">The sequence shown here is derived from an EMBL/GenBank/DDBJ whole genome shotgun (WGS) entry which is preliminary data.</text>
</comment>
<evidence type="ECO:0000313" key="2">
    <source>
        <dbReference type="EMBL" id="KAG2424942.1"/>
    </source>
</evidence>
<feature type="region of interest" description="Disordered" evidence="1">
    <location>
        <begin position="991"/>
        <end position="1082"/>
    </location>
</feature>
<evidence type="ECO:0000313" key="3">
    <source>
        <dbReference type="Proteomes" id="UP000650467"/>
    </source>
</evidence>
<feature type="region of interest" description="Disordered" evidence="1">
    <location>
        <begin position="276"/>
        <end position="308"/>
    </location>
</feature>
<accession>A0A835SCV1</accession>
<name>A0A835SCV1_CHLIN</name>
<feature type="compositionally biased region" description="Low complexity" evidence="1">
    <location>
        <begin position="283"/>
        <end position="295"/>
    </location>
</feature>
<feature type="compositionally biased region" description="Basic residues" evidence="1">
    <location>
        <begin position="998"/>
        <end position="1014"/>
    </location>
</feature>
<evidence type="ECO:0000256" key="1">
    <source>
        <dbReference type="SAM" id="MobiDB-lite"/>
    </source>
</evidence>
<sequence length="1263" mass="142317">MLAKLLEDCRQEEHLRSLIKEELLILERKLLPCPDKVKDLQRVLRDNGVPIDAKAKKQVLQEQLYRLREQRLADTAPDEFPRQCPDRAWQIWPILNKFGGGEGLSLGSKLCKLQQAFIRKRLEIHPLPANEYLDMDTLREICSGYSMPEHASRDDYVAKALEKGLVTQEQVGVLHTRPDRSEKMKATGKYGTLKHFTREMTLGAFSKALDPDYYDTRLFLDTVDTTVKKLSDIAESRSIFLNCVLSSMVGTPEGQAGIETDDFKYAKALHDAATKKAEKSNKVSSTASTSAASAVPAPPVPPLPPEPPNEGLDVLDITFIRCCLTHGQDGSGPTSVAQVRQRLDLWKDAFPSTGLPSYCSNVITHKANEYETNFKLHLYRYDHCVKRITRYITSCVRGPLTAKSARSMAEAAQHGPMLWDPGDMPEVDRAKVRSVASAVFAGLAPDQQRPEQLERLHAYSARILFPNPLMCPKCDRVCRSKIGFRSHTQACKEQRAAAEQPDIDDADARDMEDSVADTASYRVNQVVAAIKSGTAEVLDHPEDQAIVDSIRRLLGLDAGSVASHWADTPGQPVPLSERHLKRIPWRVLHLLKHMDLHMQQQMALMQLIKGAWPDASFRRGAGAGFTLAPMWKGKAHNIKLDNTNICSFIESHKILRPRPLNSKRIDGPRDEFIRSSLRAAVRKHFVGGTGTRRAGDLDALFTGMLETDGVSLKLHFEQRMSKEETERREQKREAKYRTREQQQAWQRKVKAEAKKAKPVPVPGLVLGADIGVKHLVYITVSIRDASGALTTVRIPVQRQPGKPPKTKPLAYHLSAGAYYTQSGVRRRRGLTLRRRAKLKKVDEALVKETRTTTDLAKLLEYARAINGARASRSAFWMSKRSRTTAFRNRVGLRRTLQLFFSRVRSDLRRRFPDLVDSAVLVVGDANFETNIKGCAPVAGTAKVMEAAALFFPVQTGSEYGTSTACAKCKRGYLHTVRMKTAGPLKVIVHSHDPAKPARSVRRGLLHGTHAKRTLRRIDQHQPHLPDGTTAPKARSPSALPEVQRLRRAARKKRQRNKKKDGNKRRQPKRRLKHWSPSVWKDGSKKREVQAWVVDGHSGESDGEKSRKRVLKGQNSDEMKKFYRAHVRFFGRCDIVYVIRCTNTIGLETYLKNKLDLFHEPYFGSKEVFKVGPDTITFKNVIKMAEKAREHYNGMTPADMIRMRELDNERARIAMEEKRIAMEEKRIVADVEIQKIKHQAVQVAPIEPAVQVAPIEPAVQVPGR</sequence>